<sequence length="83" mass="9586">MVRGNIKDLAMRYLKVGAKKVWLDPTQMEKIRETKTREGIRQLISEGIIRRKFTPGGSWKPSRGPFLNPKDSVFKLNNNVKSE</sequence>
<dbReference type="eggNOG" id="ENOG502RIDN">
    <property type="taxonomic scope" value="Eukaryota"/>
</dbReference>
<evidence type="ECO:0000313" key="5">
    <source>
        <dbReference type="EMBL" id="EGC31784.1"/>
    </source>
</evidence>
<gene>
    <name evidence="5" type="ORF">DICPUDRAFT_156301</name>
</gene>
<dbReference type="OMA" id="VGAKKVW"/>
<dbReference type="InterPro" id="IPR000196">
    <property type="entry name" value="Ribosomal_eL19_dom"/>
</dbReference>
<dbReference type="SMART" id="SM01416">
    <property type="entry name" value="Ribosomal_L19e"/>
    <property type="match status" value="1"/>
</dbReference>
<dbReference type="FunFam" id="1.10.1650.10:FF:000001">
    <property type="entry name" value="Ribosomal protein L19"/>
    <property type="match status" value="1"/>
</dbReference>
<evidence type="ECO:0000259" key="4">
    <source>
        <dbReference type="SMART" id="SM01416"/>
    </source>
</evidence>
<dbReference type="VEuPathDB" id="AmoebaDB:DICPUDRAFT_156301"/>
<keyword evidence="2" id="KW-0689">Ribosomal protein</keyword>
<dbReference type="GO" id="GO:1990904">
    <property type="term" value="C:ribonucleoprotein complex"/>
    <property type="evidence" value="ECO:0007669"/>
    <property type="project" value="UniProtKB-KW"/>
</dbReference>
<comment type="similarity">
    <text evidence="1">Belongs to the eukaryotic ribosomal protein eL19 family.</text>
</comment>
<evidence type="ECO:0000256" key="3">
    <source>
        <dbReference type="ARBA" id="ARBA00023274"/>
    </source>
</evidence>
<dbReference type="InterPro" id="IPR057259">
    <property type="entry name" value="Ribosomal_L19e"/>
</dbReference>
<keyword evidence="3" id="KW-0687">Ribonucleoprotein</keyword>
<evidence type="ECO:0000256" key="2">
    <source>
        <dbReference type="ARBA" id="ARBA00022980"/>
    </source>
</evidence>
<reference evidence="6" key="1">
    <citation type="journal article" date="2011" name="Genome Biol.">
        <title>Comparative genomics of the social amoebae Dictyostelium discoideum and Dictyostelium purpureum.</title>
        <authorList>
            <consortium name="US DOE Joint Genome Institute (JGI-PGF)"/>
            <person name="Sucgang R."/>
            <person name="Kuo A."/>
            <person name="Tian X."/>
            <person name="Salerno W."/>
            <person name="Parikh A."/>
            <person name="Feasley C.L."/>
            <person name="Dalin E."/>
            <person name="Tu H."/>
            <person name="Huang E."/>
            <person name="Barry K."/>
            <person name="Lindquist E."/>
            <person name="Shapiro H."/>
            <person name="Bruce D."/>
            <person name="Schmutz J."/>
            <person name="Salamov A."/>
            <person name="Fey P."/>
            <person name="Gaudet P."/>
            <person name="Anjard C."/>
            <person name="Babu M.M."/>
            <person name="Basu S."/>
            <person name="Bushmanova Y."/>
            <person name="van der Wel H."/>
            <person name="Katoh-Kurasawa M."/>
            <person name="Dinh C."/>
            <person name="Coutinho P.M."/>
            <person name="Saito T."/>
            <person name="Elias M."/>
            <person name="Schaap P."/>
            <person name="Kay R.R."/>
            <person name="Henrissat B."/>
            <person name="Eichinger L."/>
            <person name="Rivero F."/>
            <person name="Putnam N.H."/>
            <person name="West C.M."/>
            <person name="Loomis W.F."/>
            <person name="Chisholm R.L."/>
            <person name="Shaulsky G."/>
            <person name="Strassmann J.E."/>
            <person name="Queller D.C."/>
            <person name="Kuspa A."/>
            <person name="Grigoriev I.V."/>
        </authorList>
    </citation>
    <scope>NUCLEOTIDE SEQUENCE [LARGE SCALE GENOMIC DNA]</scope>
    <source>
        <strain evidence="6">QSDP1</strain>
    </source>
</reference>
<dbReference type="RefSeq" id="XP_003291679.1">
    <property type="nucleotide sequence ID" value="XM_003291631.1"/>
</dbReference>
<protein>
    <recommendedName>
        <fullName evidence="4">Large ribosomal subunit protein eL19 domain-containing protein</fullName>
    </recommendedName>
</protein>
<dbReference type="EMBL" id="GL871230">
    <property type="protein sequence ID" value="EGC31784.1"/>
    <property type="molecule type" value="Genomic_DNA"/>
</dbReference>
<dbReference type="SUPFAM" id="SSF48140">
    <property type="entry name" value="Ribosomal protein L19 (L19e)"/>
    <property type="match status" value="1"/>
</dbReference>
<dbReference type="KEGG" id="dpp:DICPUDRAFT_156301"/>
<accession>F0ZW86</accession>
<dbReference type="OrthoDB" id="5407653at2759"/>
<organism evidence="5 6">
    <name type="scientific">Dictyostelium purpureum</name>
    <name type="common">Slime mold</name>
    <dbReference type="NCBI Taxonomy" id="5786"/>
    <lineage>
        <taxon>Eukaryota</taxon>
        <taxon>Amoebozoa</taxon>
        <taxon>Evosea</taxon>
        <taxon>Eumycetozoa</taxon>
        <taxon>Dictyostelia</taxon>
        <taxon>Dictyosteliales</taxon>
        <taxon>Dictyosteliaceae</taxon>
        <taxon>Dictyostelium</taxon>
    </lineage>
</organism>
<dbReference type="GO" id="GO:0006412">
    <property type="term" value="P:translation"/>
    <property type="evidence" value="ECO:0007669"/>
    <property type="project" value="InterPro"/>
</dbReference>
<name>F0ZW86_DICPU</name>
<dbReference type="Pfam" id="PF01280">
    <property type="entry name" value="Ribosomal_L19e"/>
    <property type="match status" value="1"/>
</dbReference>
<evidence type="ECO:0000256" key="1">
    <source>
        <dbReference type="ARBA" id="ARBA00011082"/>
    </source>
</evidence>
<dbReference type="GeneID" id="10507867"/>
<proteinExistence type="inferred from homology"/>
<dbReference type="GO" id="GO:0003735">
    <property type="term" value="F:structural constituent of ribosome"/>
    <property type="evidence" value="ECO:0007669"/>
    <property type="project" value="InterPro"/>
</dbReference>
<feature type="domain" description="Large ribosomal subunit protein eL19" evidence="4">
    <location>
        <begin position="1"/>
        <end position="80"/>
    </location>
</feature>
<dbReference type="InterPro" id="IPR015972">
    <property type="entry name" value="Ribosomal_eL19_dom1"/>
</dbReference>
<dbReference type="GO" id="GO:0005840">
    <property type="term" value="C:ribosome"/>
    <property type="evidence" value="ECO:0007669"/>
    <property type="project" value="UniProtKB-KW"/>
</dbReference>
<dbReference type="InterPro" id="IPR035970">
    <property type="entry name" value="60S_ribosomal_eL19_sf"/>
</dbReference>
<evidence type="ECO:0000313" key="6">
    <source>
        <dbReference type="Proteomes" id="UP000001064"/>
    </source>
</evidence>
<dbReference type="AlphaFoldDB" id="F0ZW86"/>
<keyword evidence="6" id="KW-1185">Reference proteome</keyword>
<dbReference type="Proteomes" id="UP000001064">
    <property type="component" value="Unassembled WGS sequence"/>
</dbReference>
<dbReference type="InParanoid" id="F0ZW86"/>
<dbReference type="Gene3D" id="1.10.1650.10">
    <property type="match status" value="1"/>
</dbReference>